<keyword evidence="2" id="KW-1133">Transmembrane helix</keyword>
<evidence type="ECO:0000313" key="3">
    <source>
        <dbReference type="EMBL" id="MFD1932687.1"/>
    </source>
</evidence>
<feature type="compositionally biased region" description="Polar residues" evidence="1">
    <location>
        <begin position="112"/>
        <end position="127"/>
    </location>
</feature>
<dbReference type="EMBL" id="JBHUFV010000022">
    <property type="protein sequence ID" value="MFD1932687.1"/>
    <property type="molecule type" value="Genomic_DNA"/>
</dbReference>
<gene>
    <name evidence="3" type="ORF">ACFSKW_14500</name>
</gene>
<evidence type="ECO:0000313" key="4">
    <source>
        <dbReference type="Proteomes" id="UP001597368"/>
    </source>
</evidence>
<name>A0ABW4SSX4_9ACTN</name>
<organism evidence="3 4">
    <name type="scientific">Nonomuraea mangrovi</name>
    <dbReference type="NCBI Taxonomy" id="2316207"/>
    <lineage>
        <taxon>Bacteria</taxon>
        <taxon>Bacillati</taxon>
        <taxon>Actinomycetota</taxon>
        <taxon>Actinomycetes</taxon>
        <taxon>Streptosporangiales</taxon>
        <taxon>Streptosporangiaceae</taxon>
        <taxon>Nonomuraea</taxon>
    </lineage>
</organism>
<evidence type="ECO:0000256" key="2">
    <source>
        <dbReference type="SAM" id="Phobius"/>
    </source>
</evidence>
<keyword evidence="4" id="KW-1185">Reference proteome</keyword>
<comment type="caution">
    <text evidence="3">The sequence shown here is derived from an EMBL/GenBank/DDBJ whole genome shotgun (WGS) entry which is preliminary data.</text>
</comment>
<keyword evidence="2" id="KW-0472">Membrane</keyword>
<dbReference type="Proteomes" id="UP001597368">
    <property type="component" value="Unassembled WGS sequence"/>
</dbReference>
<accession>A0ABW4SSX4</accession>
<keyword evidence="2" id="KW-0812">Transmembrane</keyword>
<reference evidence="4" key="1">
    <citation type="journal article" date="2019" name="Int. J. Syst. Evol. Microbiol.">
        <title>The Global Catalogue of Microorganisms (GCM) 10K type strain sequencing project: providing services to taxonomists for standard genome sequencing and annotation.</title>
        <authorList>
            <consortium name="The Broad Institute Genomics Platform"/>
            <consortium name="The Broad Institute Genome Sequencing Center for Infectious Disease"/>
            <person name="Wu L."/>
            <person name="Ma J."/>
        </authorList>
    </citation>
    <scope>NUCLEOTIDE SEQUENCE [LARGE SCALE GENOMIC DNA]</scope>
    <source>
        <strain evidence="4">ICMP 6774ER</strain>
    </source>
</reference>
<sequence length="142" mass="15557">MADQAKVVAAHRIEDARYWAAPRLEDAAHRVEDQLAPRVSSMLSQAASRIDPTPARSRRWPILALLTGMALGAAGYMFYRRNAQQWTDHMKDSATDASRWVGERADRAADKVSSSADQAAGKVSSNADKAADKVDEATRKMS</sequence>
<feature type="compositionally biased region" description="Basic and acidic residues" evidence="1">
    <location>
        <begin position="129"/>
        <end position="142"/>
    </location>
</feature>
<feature type="transmembrane region" description="Helical" evidence="2">
    <location>
        <begin position="60"/>
        <end position="79"/>
    </location>
</feature>
<proteinExistence type="predicted"/>
<feature type="region of interest" description="Disordered" evidence="1">
    <location>
        <begin position="109"/>
        <end position="142"/>
    </location>
</feature>
<evidence type="ECO:0000256" key="1">
    <source>
        <dbReference type="SAM" id="MobiDB-lite"/>
    </source>
</evidence>
<protein>
    <submittedName>
        <fullName evidence="3">YtxH domain-containing protein</fullName>
    </submittedName>
</protein>
<dbReference type="RefSeq" id="WP_379572744.1">
    <property type="nucleotide sequence ID" value="NZ_JBHUFV010000022.1"/>
</dbReference>